<name>A0AAD5M285_PYTIN</name>
<sequence>MGSYLSIVNDTPYTWECRLGVDEAALKIAGYIIAAVAAVATTLATAGIAGAIAVSVTTGGVVSVIGVSTAAVATAAHAASIAGVYIGAIGAVSTFGLEVAKGMSQTLEAKRFKRIQPGSAHRFGKMTLSLWQQGTCVRTEIVNQRVARTHVLYMRPIFSGAKERSNANYSITYWVNKRGTETKLIKAVTT</sequence>
<evidence type="ECO:0000313" key="3">
    <source>
        <dbReference type="Proteomes" id="UP001209570"/>
    </source>
</evidence>
<feature type="transmembrane region" description="Helical" evidence="1">
    <location>
        <begin position="85"/>
        <end position="104"/>
    </location>
</feature>
<keyword evidence="1" id="KW-1133">Transmembrane helix</keyword>
<dbReference type="Proteomes" id="UP001209570">
    <property type="component" value="Unassembled WGS sequence"/>
</dbReference>
<comment type="caution">
    <text evidence="2">The sequence shown here is derived from an EMBL/GenBank/DDBJ whole genome shotgun (WGS) entry which is preliminary data.</text>
</comment>
<protein>
    <submittedName>
        <fullName evidence="2">Uncharacterized protein</fullName>
    </submittedName>
</protein>
<proteinExistence type="predicted"/>
<dbReference type="EMBL" id="JAKCXM010000156">
    <property type="protein sequence ID" value="KAJ0400369.1"/>
    <property type="molecule type" value="Genomic_DNA"/>
</dbReference>
<evidence type="ECO:0000313" key="2">
    <source>
        <dbReference type="EMBL" id="KAJ0400369.1"/>
    </source>
</evidence>
<feature type="transmembrane region" description="Helical" evidence="1">
    <location>
        <begin position="28"/>
        <end position="54"/>
    </location>
</feature>
<keyword evidence="3" id="KW-1185">Reference proteome</keyword>
<gene>
    <name evidence="2" type="ORF">P43SY_000309</name>
</gene>
<organism evidence="2 3">
    <name type="scientific">Pythium insidiosum</name>
    <name type="common">Pythiosis disease agent</name>
    <dbReference type="NCBI Taxonomy" id="114742"/>
    <lineage>
        <taxon>Eukaryota</taxon>
        <taxon>Sar</taxon>
        <taxon>Stramenopiles</taxon>
        <taxon>Oomycota</taxon>
        <taxon>Peronosporomycetes</taxon>
        <taxon>Pythiales</taxon>
        <taxon>Pythiaceae</taxon>
        <taxon>Pythium</taxon>
    </lineage>
</organism>
<keyword evidence="1" id="KW-0812">Transmembrane</keyword>
<feature type="transmembrane region" description="Helical" evidence="1">
    <location>
        <begin position="61"/>
        <end position="79"/>
    </location>
</feature>
<reference evidence="2" key="1">
    <citation type="submission" date="2021-12" db="EMBL/GenBank/DDBJ databases">
        <title>Prjna785345.</title>
        <authorList>
            <person name="Rujirawat T."/>
            <person name="Krajaejun T."/>
        </authorList>
    </citation>
    <scope>NUCLEOTIDE SEQUENCE</scope>
    <source>
        <strain evidence="2">Pi057C3</strain>
    </source>
</reference>
<accession>A0AAD5M285</accession>
<evidence type="ECO:0000256" key="1">
    <source>
        <dbReference type="SAM" id="Phobius"/>
    </source>
</evidence>
<keyword evidence="1" id="KW-0472">Membrane</keyword>
<dbReference type="AlphaFoldDB" id="A0AAD5M285"/>